<keyword evidence="13" id="KW-1185">Reference proteome</keyword>
<feature type="binding site" evidence="8">
    <location>
        <begin position="85"/>
        <end position="88"/>
    </location>
    <ligand>
        <name>AMP</name>
        <dbReference type="ChEBI" id="CHEBI:456215"/>
    </ligand>
</feature>
<feature type="binding site" evidence="8">
    <location>
        <position position="92"/>
    </location>
    <ligand>
        <name>AMP</name>
        <dbReference type="ChEBI" id="CHEBI:456215"/>
    </ligand>
</feature>
<keyword evidence="2 8" id="KW-0479">Metal-binding</keyword>
<dbReference type="NCBIfam" id="NF001380">
    <property type="entry name" value="PRK00279.1-2"/>
    <property type="match status" value="1"/>
</dbReference>
<comment type="catalytic activity">
    <reaction evidence="8 10">
        <text>AMP + ATP = 2 ADP</text>
        <dbReference type="Rhea" id="RHEA:12973"/>
        <dbReference type="ChEBI" id="CHEBI:30616"/>
        <dbReference type="ChEBI" id="CHEBI:456215"/>
        <dbReference type="ChEBI" id="CHEBI:456216"/>
        <dbReference type="EC" id="2.7.4.3"/>
    </reaction>
</comment>
<organism evidence="12 13">
    <name type="scientific">Halonatronomonas betaini</name>
    <dbReference type="NCBI Taxonomy" id="2778430"/>
    <lineage>
        <taxon>Bacteria</taxon>
        <taxon>Bacillati</taxon>
        <taxon>Bacillota</taxon>
        <taxon>Clostridia</taxon>
        <taxon>Halanaerobiales</taxon>
        <taxon>Halarsenatibacteraceae</taxon>
        <taxon>Halonatronomonas</taxon>
    </lineage>
</organism>
<accession>A0A931AT84</accession>
<feature type="region of interest" description="LID" evidence="8">
    <location>
        <begin position="126"/>
        <end position="163"/>
    </location>
</feature>
<dbReference type="Proteomes" id="UP000621436">
    <property type="component" value="Unassembled WGS sequence"/>
</dbReference>
<dbReference type="InterPro" id="IPR000850">
    <property type="entry name" value="Adenylat/UMP-CMP_kin"/>
</dbReference>
<dbReference type="InterPro" id="IPR027417">
    <property type="entry name" value="P-loop_NTPase"/>
</dbReference>
<comment type="domain">
    <text evidence="8">Consists of three domains, a large central CORE domain and two small peripheral domains, NMPbind and LID, which undergo movements during catalysis. The LID domain closes over the site of phosphoryl transfer upon ATP binding. Assembling and dissambling the active center during each catalytic cycle provides an effective means to prevent ATP hydrolysis. Some bacteria have evolved a zinc-coordinating structure that stabilizes the LID domain.</text>
</comment>
<dbReference type="PANTHER" id="PTHR23359">
    <property type="entry name" value="NUCLEOTIDE KINASE"/>
    <property type="match status" value="1"/>
</dbReference>
<feature type="binding site" evidence="8">
    <location>
        <position position="153"/>
    </location>
    <ligand>
        <name>Zn(2+)</name>
        <dbReference type="ChEBI" id="CHEBI:29105"/>
        <note>structural</note>
    </ligand>
</feature>
<comment type="subcellular location">
    <subcellularLocation>
        <location evidence="8 10">Cytoplasm</location>
    </subcellularLocation>
</comment>
<feature type="binding site" evidence="8">
    <location>
        <position position="171"/>
    </location>
    <ligand>
        <name>AMP</name>
        <dbReference type="ChEBI" id="CHEBI:456215"/>
    </ligand>
</feature>
<feature type="region of interest" description="NMP" evidence="8">
    <location>
        <begin position="30"/>
        <end position="59"/>
    </location>
</feature>
<sequence length="217" mass="24621">MNLVFLGLPGAGKGTQAKILANKYDIPHISTGDIFRNAIKNETPLGVKAKEYIDSGELVPDEVTNGIVKERLQDKDCNKGFILDGYPRTLDQVEALDSNLDDFNKKIDLVIYTKVSESELIKRLTGRRICEDCGATYHVDFKPPKEESICDECGGKLIQRDDDKEETVKKRINVNKNKTEKLIKYYDEKNILIEIDAEKDIDEVTNDIVDVIEEKIR</sequence>
<evidence type="ECO:0000313" key="13">
    <source>
        <dbReference type="Proteomes" id="UP000621436"/>
    </source>
</evidence>
<feature type="binding site" evidence="8">
    <location>
        <begin position="136"/>
        <end position="137"/>
    </location>
    <ligand>
        <name>ATP</name>
        <dbReference type="ChEBI" id="CHEBI:30616"/>
    </ligand>
</feature>
<keyword evidence="6 8" id="KW-0862">Zinc</keyword>
<comment type="similarity">
    <text evidence="8 9">Belongs to the adenylate kinase family.</text>
</comment>
<evidence type="ECO:0000313" key="12">
    <source>
        <dbReference type="EMBL" id="MBF8438032.1"/>
    </source>
</evidence>
<evidence type="ECO:0000256" key="3">
    <source>
        <dbReference type="ARBA" id="ARBA00022727"/>
    </source>
</evidence>
<protein>
    <recommendedName>
        <fullName evidence="8 10">Adenylate kinase</fullName>
        <shortName evidence="8">AK</shortName>
        <ecNumber evidence="8 10">2.7.4.3</ecNumber>
    </recommendedName>
    <alternativeName>
        <fullName evidence="8">ATP-AMP transphosphorylase</fullName>
    </alternativeName>
    <alternativeName>
        <fullName evidence="8">ATP:AMP phosphotransferase</fullName>
    </alternativeName>
    <alternativeName>
        <fullName evidence="8">Adenylate monophosphate kinase</fullName>
    </alternativeName>
</protein>
<dbReference type="NCBIfam" id="NF001381">
    <property type="entry name" value="PRK00279.1-3"/>
    <property type="match status" value="1"/>
</dbReference>
<feature type="binding site" evidence="8">
    <location>
        <position position="160"/>
    </location>
    <ligand>
        <name>AMP</name>
        <dbReference type="ChEBI" id="CHEBI:456215"/>
    </ligand>
</feature>
<dbReference type="PRINTS" id="PR00094">
    <property type="entry name" value="ADENYLTKNASE"/>
</dbReference>
<reference evidence="12" key="1">
    <citation type="submission" date="2020-11" db="EMBL/GenBank/DDBJ databases">
        <title>Halonatronomonas betainensis gen. nov., sp. nov. a novel haloalkaliphilic representative of the family Halanaerobiacae capable of betaine degradation.</title>
        <authorList>
            <person name="Boltyanskaya Y."/>
            <person name="Kevbrin V."/>
            <person name="Detkova E."/>
            <person name="Grouzdev D.S."/>
            <person name="Koziaeva V."/>
            <person name="Zhilina T."/>
        </authorList>
    </citation>
    <scope>NUCLEOTIDE SEQUENCE</scope>
    <source>
        <strain evidence="12">Z-7014</strain>
    </source>
</reference>
<feature type="domain" description="Adenylate kinase active site lid" evidence="11">
    <location>
        <begin position="127"/>
        <end position="162"/>
    </location>
</feature>
<name>A0A931AT84_9FIRM</name>
<feature type="binding site" evidence="8">
    <location>
        <position position="150"/>
    </location>
    <ligand>
        <name>Zn(2+)</name>
        <dbReference type="ChEBI" id="CHEBI:29105"/>
        <note>structural</note>
    </ligand>
</feature>
<comment type="pathway">
    <text evidence="8">Purine metabolism; AMP biosynthesis via salvage pathway; AMP from ADP: step 1/1.</text>
</comment>
<feature type="binding site" evidence="8">
    <location>
        <position position="199"/>
    </location>
    <ligand>
        <name>ATP</name>
        <dbReference type="ChEBI" id="CHEBI:30616"/>
    </ligand>
</feature>
<evidence type="ECO:0000256" key="10">
    <source>
        <dbReference type="RuleBase" id="RU003331"/>
    </source>
</evidence>
<dbReference type="GO" id="GO:0008270">
    <property type="term" value="F:zinc ion binding"/>
    <property type="evidence" value="ECO:0007669"/>
    <property type="project" value="UniProtKB-UniRule"/>
</dbReference>
<dbReference type="GO" id="GO:0005524">
    <property type="term" value="F:ATP binding"/>
    <property type="evidence" value="ECO:0007669"/>
    <property type="project" value="UniProtKB-UniRule"/>
</dbReference>
<evidence type="ECO:0000259" key="11">
    <source>
        <dbReference type="Pfam" id="PF05191"/>
    </source>
</evidence>
<dbReference type="SUPFAM" id="SSF52540">
    <property type="entry name" value="P-loop containing nucleoside triphosphate hydrolases"/>
    <property type="match status" value="1"/>
</dbReference>
<evidence type="ECO:0000256" key="6">
    <source>
        <dbReference type="ARBA" id="ARBA00022833"/>
    </source>
</evidence>
<evidence type="ECO:0000256" key="1">
    <source>
        <dbReference type="ARBA" id="ARBA00022679"/>
    </source>
</evidence>
<keyword evidence="8" id="KW-0963">Cytoplasm</keyword>
<dbReference type="Pfam" id="PF05191">
    <property type="entry name" value="ADK_lid"/>
    <property type="match status" value="1"/>
</dbReference>
<gene>
    <name evidence="8" type="primary">adk</name>
    <name evidence="12" type="ORF">I0Q91_13150</name>
</gene>
<dbReference type="InterPro" id="IPR007862">
    <property type="entry name" value="Adenylate_kinase_lid-dom"/>
</dbReference>
<keyword evidence="7 8" id="KW-0067">ATP-binding</keyword>
<dbReference type="InterPro" id="IPR006259">
    <property type="entry name" value="Adenyl_kin_sub"/>
</dbReference>
<dbReference type="Gene3D" id="3.40.50.300">
    <property type="entry name" value="P-loop containing nucleotide triphosphate hydrolases"/>
    <property type="match status" value="1"/>
</dbReference>
<comment type="function">
    <text evidence="8">Catalyzes the reversible transfer of the terminal phosphate group between ATP and AMP. Plays an important role in cellular energy homeostasis and in adenine nucleotide metabolism.</text>
</comment>
<dbReference type="EC" id="2.7.4.3" evidence="8 10"/>
<feature type="binding site" evidence="8">
    <location>
        <position position="31"/>
    </location>
    <ligand>
        <name>AMP</name>
        <dbReference type="ChEBI" id="CHEBI:456215"/>
    </ligand>
</feature>
<feature type="binding site" evidence="8">
    <location>
        <position position="36"/>
    </location>
    <ligand>
        <name>AMP</name>
        <dbReference type="ChEBI" id="CHEBI:456215"/>
    </ligand>
</feature>
<keyword evidence="5 8" id="KW-0418">Kinase</keyword>
<evidence type="ECO:0000256" key="9">
    <source>
        <dbReference type="RuleBase" id="RU003330"/>
    </source>
</evidence>
<evidence type="ECO:0000256" key="4">
    <source>
        <dbReference type="ARBA" id="ARBA00022741"/>
    </source>
</evidence>
<dbReference type="GO" id="GO:0004017">
    <property type="term" value="F:AMP kinase activity"/>
    <property type="evidence" value="ECO:0007669"/>
    <property type="project" value="UniProtKB-UniRule"/>
</dbReference>
<evidence type="ECO:0000256" key="2">
    <source>
        <dbReference type="ARBA" id="ARBA00022723"/>
    </source>
</evidence>
<dbReference type="NCBIfam" id="TIGR01351">
    <property type="entry name" value="adk"/>
    <property type="match status" value="1"/>
</dbReference>
<dbReference type="PROSITE" id="PS00113">
    <property type="entry name" value="ADENYLATE_KINASE"/>
    <property type="match status" value="1"/>
</dbReference>
<feature type="binding site" evidence="8">
    <location>
        <position position="127"/>
    </location>
    <ligand>
        <name>ATP</name>
        <dbReference type="ChEBI" id="CHEBI:30616"/>
    </ligand>
</feature>
<dbReference type="FunFam" id="3.40.50.300:FF:000106">
    <property type="entry name" value="Adenylate kinase mitochondrial"/>
    <property type="match status" value="1"/>
</dbReference>
<evidence type="ECO:0000256" key="8">
    <source>
        <dbReference type="HAMAP-Rule" id="MF_00235"/>
    </source>
</evidence>
<evidence type="ECO:0000256" key="5">
    <source>
        <dbReference type="ARBA" id="ARBA00022777"/>
    </source>
</evidence>
<dbReference type="Pfam" id="PF00406">
    <property type="entry name" value="ADK"/>
    <property type="match status" value="1"/>
</dbReference>
<keyword evidence="3 8" id="KW-0545">Nucleotide biosynthesis</keyword>
<feature type="binding site" evidence="8">
    <location>
        <begin position="10"/>
        <end position="15"/>
    </location>
    <ligand>
        <name>ATP</name>
        <dbReference type="ChEBI" id="CHEBI:30616"/>
    </ligand>
</feature>
<dbReference type="GO" id="GO:0005737">
    <property type="term" value="C:cytoplasm"/>
    <property type="evidence" value="ECO:0007669"/>
    <property type="project" value="UniProtKB-SubCell"/>
</dbReference>
<dbReference type="RefSeq" id="WP_270455128.1">
    <property type="nucleotide sequence ID" value="NZ_JADPIE010000009.1"/>
</dbReference>
<dbReference type="AlphaFoldDB" id="A0A931AT84"/>
<dbReference type="InterPro" id="IPR033690">
    <property type="entry name" value="Adenylat_kinase_CS"/>
</dbReference>
<feature type="binding site" evidence="8">
    <location>
        <begin position="57"/>
        <end position="59"/>
    </location>
    <ligand>
        <name>AMP</name>
        <dbReference type="ChEBI" id="CHEBI:456215"/>
    </ligand>
</feature>
<dbReference type="EMBL" id="JADPIE010000009">
    <property type="protein sequence ID" value="MBF8438032.1"/>
    <property type="molecule type" value="Genomic_DNA"/>
</dbReference>
<comment type="caution">
    <text evidence="12">The sequence shown here is derived from an EMBL/GenBank/DDBJ whole genome shotgun (WGS) entry which is preliminary data.</text>
</comment>
<keyword evidence="4 8" id="KW-0547">Nucleotide-binding</keyword>
<comment type="subunit">
    <text evidence="8 10">Monomer.</text>
</comment>
<feature type="binding site" evidence="8">
    <location>
        <position position="133"/>
    </location>
    <ligand>
        <name>Zn(2+)</name>
        <dbReference type="ChEBI" id="CHEBI:29105"/>
        <note>structural</note>
    </ligand>
</feature>
<dbReference type="GO" id="GO:0044209">
    <property type="term" value="P:AMP salvage"/>
    <property type="evidence" value="ECO:0007669"/>
    <property type="project" value="UniProtKB-UniRule"/>
</dbReference>
<dbReference type="NCBIfam" id="NF011100">
    <property type="entry name" value="PRK14527.1"/>
    <property type="match status" value="1"/>
</dbReference>
<feature type="binding site" evidence="8">
    <location>
        <position position="130"/>
    </location>
    <ligand>
        <name>Zn(2+)</name>
        <dbReference type="ChEBI" id="CHEBI:29105"/>
        <note>structural</note>
    </ligand>
</feature>
<keyword evidence="1 8" id="KW-0808">Transferase</keyword>
<proteinExistence type="inferred from homology"/>
<evidence type="ECO:0000256" key="7">
    <source>
        <dbReference type="ARBA" id="ARBA00022840"/>
    </source>
</evidence>
<dbReference type="CDD" id="cd01428">
    <property type="entry name" value="ADK"/>
    <property type="match status" value="1"/>
</dbReference>
<dbReference type="HAMAP" id="MF_00235">
    <property type="entry name" value="Adenylate_kinase_Adk"/>
    <property type="match status" value="1"/>
</dbReference>